<evidence type="ECO:0000256" key="2">
    <source>
        <dbReference type="ARBA" id="ARBA00022448"/>
    </source>
</evidence>
<gene>
    <name evidence="6" type="ORF">S01H1_10138</name>
</gene>
<reference evidence="6" key="1">
    <citation type="journal article" date="2014" name="Front. Microbiol.">
        <title>High frequency of phylogenetically diverse reductive dehalogenase-homologous genes in deep subseafloor sedimentary metagenomes.</title>
        <authorList>
            <person name="Kawai M."/>
            <person name="Futagami T."/>
            <person name="Toyoda A."/>
            <person name="Takaki Y."/>
            <person name="Nishi S."/>
            <person name="Hori S."/>
            <person name="Arai W."/>
            <person name="Tsubouchi T."/>
            <person name="Morono Y."/>
            <person name="Uchiyama I."/>
            <person name="Ito T."/>
            <person name="Fujiyama A."/>
            <person name="Inagaki F."/>
            <person name="Takami H."/>
        </authorList>
    </citation>
    <scope>NUCLEOTIDE SEQUENCE</scope>
    <source>
        <strain evidence="6">Expedition CK06-06</strain>
    </source>
</reference>
<proteinExistence type="inferred from homology"/>
<name>X0S0C1_9ZZZZ</name>
<evidence type="ECO:0000256" key="3">
    <source>
        <dbReference type="ARBA" id="ARBA00022741"/>
    </source>
</evidence>
<dbReference type="EMBL" id="BARS01005181">
    <property type="protein sequence ID" value="GAF69422.1"/>
    <property type="molecule type" value="Genomic_DNA"/>
</dbReference>
<dbReference type="AlphaFoldDB" id="X0S0C1"/>
<protein>
    <submittedName>
        <fullName evidence="6">Uncharacterized protein</fullName>
    </submittedName>
</protein>
<comment type="caution">
    <text evidence="6">The sequence shown here is derived from an EMBL/GenBank/DDBJ whole genome shotgun (WGS) entry which is preliminary data.</text>
</comment>
<accession>X0S0C1</accession>
<organism evidence="6">
    <name type="scientific">marine sediment metagenome</name>
    <dbReference type="NCBI Taxonomy" id="412755"/>
    <lineage>
        <taxon>unclassified sequences</taxon>
        <taxon>metagenomes</taxon>
        <taxon>ecological metagenomes</taxon>
    </lineage>
</organism>
<sequence>MMKVIGEEGTSTQDFVDYLKGEFFDDVYLQQNAFDKVDEATSANRQKHAFSFIKDVIEKELHFETKEQARKFFQGLRQRFITWNSTSFKTGEFDSIEKELRKKLNNKGGPGHA</sequence>
<dbReference type="GO" id="GO:0006811">
    <property type="term" value="P:monoatomic ion transport"/>
    <property type="evidence" value="ECO:0007669"/>
    <property type="project" value="UniProtKB-KW"/>
</dbReference>
<keyword evidence="3" id="KW-0547">Nucleotide-binding</keyword>
<comment type="similarity">
    <text evidence="1">Belongs to the ATPase alpha/beta chains family.</text>
</comment>
<keyword evidence="5" id="KW-0406">Ion transport</keyword>
<evidence type="ECO:0000256" key="5">
    <source>
        <dbReference type="ARBA" id="ARBA00023065"/>
    </source>
</evidence>
<dbReference type="InterPro" id="IPR024034">
    <property type="entry name" value="ATPase_F1/V1_b/a_C"/>
</dbReference>
<evidence type="ECO:0000256" key="1">
    <source>
        <dbReference type="ARBA" id="ARBA00008936"/>
    </source>
</evidence>
<evidence type="ECO:0000256" key="4">
    <source>
        <dbReference type="ARBA" id="ARBA00022840"/>
    </source>
</evidence>
<dbReference type="Gene3D" id="1.10.1140.10">
    <property type="entry name" value="Bovine Mitochondrial F1-atpase, Atp Synthase Beta Chain, Chain D, domain 3"/>
    <property type="match status" value="1"/>
</dbReference>
<evidence type="ECO:0000313" key="6">
    <source>
        <dbReference type="EMBL" id="GAF69422.1"/>
    </source>
</evidence>
<keyword evidence="2" id="KW-0813">Transport</keyword>
<keyword evidence="4" id="KW-0067">ATP-binding</keyword>